<sequence>MTNWWVAPLTERAGDTEGIQQFAWTDHDGWHVAATLPERSVPTGVIWGWGDSVWAYWREERDRVQGVLLREADQAPSPRWVAAQASRIGSSGKPSLPALHREPRFFRTDDGDSRRWRGVPARIIRVTEPTRIDLVEVG</sequence>
<name>A0A1M6KQC9_9ACTN</name>
<gene>
    <name evidence="1" type="ORF">SAMN02745244_02884</name>
</gene>
<proteinExistence type="predicted"/>
<organism evidence="1 2">
    <name type="scientific">Tessaracoccus bendigoensis DSM 12906</name>
    <dbReference type="NCBI Taxonomy" id="1123357"/>
    <lineage>
        <taxon>Bacteria</taxon>
        <taxon>Bacillati</taxon>
        <taxon>Actinomycetota</taxon>
        <taxon>Actinomycetes</taxon>
        <taxon>Propionibacteriales</taxon>
        <taxon>Propionibacteriaceae</taxon>
        <taxon>Tessaracoccus</taxon>
    </lineage>
</organism>
<dbReference type="OrthoDB" id="9764804at2"/>
<dbReference type="RefSeq" id="WP_073189533.1">
    <property type="nucleotide sequence ID" value="NZ_FQZG01000062.1"/>
</dbReference>
<dbReference type="AlphaFoldDB" id="A0A1M6KQC9"/>
<dbReference type="STRING" id="1123357.SAMN02745244_02884"/>
<protein>
    <submittedName>
        <fullName evidence="1">Uncharacterized protein</fullName>
    </submittedName>
</protein>
<reference evidence="1 2" key="1">
    <citation type="submission" date="2016-11" db="EMBL/GenBank/DDBJ databases">
        <authorList>
            <person name="Jaros S."/>
            <person name="Januszkiewicz K."/>
            <person name="Wedrychowicz H."/>
        </authorList>
    </citation>
    <scope>NUCLEOTIDE SEQUENCE [LARGE SCALE GENOMIC DNA]</scope>
    <source>
        <strain evidence="1 2">DSM 12906</strain>
    </source>
</reference>
<accession>A0A1M6KQC9</accession>
<evidence type="ECO:0000313" key="2">
    <source>
        <dbReference type="Proteomes" id="UP000184512"/>
    </source>
</evidence>
<evidence type="ECO:0000313" key="1">
    <source>
        <dbReference type="EMBL" id="SHJ61121.1"/>
    </source>
</evidence>
<dbReference type="Proteomes" id="UP000184512">
    <property type="component" value="Unassembled WGS sequence"/>
</dbReference>
<dbReference type="EMBL" id="FQZG01000062">
    <property type="protein sequence ID" value="SHJ61121.1"/>
    <property type="molecule type" value="Genomic_DNA"/>
</dbReference>
<keyword evidence="2" id="KW-1185">Reference proteome</keyword>